<dbReference type="EMBL" id="VFQX01000003">
    <property type="protein sequence ID" value="KAF0984248.1"/>
    <property type="molecule type" value="Genomic_DNA"/>
</dbReference>
<sequence>MGKNKNRSRPFTNHGAVVTKPSPSHPKGGSKFHPKVDLSLLVERVEEYMESHDKTSINYNSSEELMPVVTYLKKSYEKEYKSIPLLDFKDICAGAIEKMFRDDSDMSSSSSEDENAMIDEATRVKNLTKLKDMIKNEKNSMNQQLQSVYKEQQTSIAATTSSSNNTSPGDASSNNSEDSLKRKRSTSQVHESNGNAQQQQNKSNTTNNSNQQETNGTTTNSSAVPPPNKKTKPSSGVSSSEKEKRTKIIVETPNVRFSDLGGIDNILQDIRELIEYPILHPEIYTSLGVDPPRGILLHGPPGSGKTMLANAIAGELQIPFLKVSAPEIVSGMSGESEAKIRHLFRDAVANAPSIVFIDEIDAILSKRDNASKEMEKRIVAQLLTCMDDLTLDKTSGKAVIVIGATNRPDSLDNALRRAGRFDREISLEGGHDAFDFQSIAHNTPGYVGADLKALVNESAVVAIHRIFGYIVFGNEKKEDSSKQLTTDEEIKRRSIISETLRNMKEPLSEEQLASLSITFEDFEKAIKRVQPSAKREGFATVPNVTWDDIGALDEVREELRLAIMEPIKRPEKYKKVGLDVPAGVLLYGPPGCGKTLLAKAISNDSGANFISIKGPELLNKYVGESERAVRQVFSRAAASSPCVIFFDEMDALCPKRDNESSSQSSERVVNQLLTEMDGLESRGNVFVIAATNRPDMIDPAMLRPGRLDKLLYVKLPNEQERIQVLKTIARKTPMSPNVNLEEIAKLCENFSGADLSALVREAATCCLKESIQNNTDNLVVTREHFKVALRKVHPSVSEKDLKIYDKIANSLRTSRNHIVMDDEPNKKQQPNSAVSK</sequence>
<dbReference type="FunFam" id="3.40.50.300:FF:000149">
    <property type="entry name" value="Nuclear valosin-containing protein-like"/>
    <property type="match status" value="1"/>
</dbReference>
<dbReference type="VEuPathDB" id="AmoebaDB:FDP41_007425"/>
<dbReference type="InterPro" id="IPR041569">
    <property type="entry name" value="AAA_lid_3"/>
</dbReference>
<dbReference type="FunFam" id="3.40.50.300:FF:000365">
    <property type="entry name" value="Ribosome biogenesis ATPase RIX7"/>
    <property type="match status" value="1"/>
</dbReference>
<dbReference type="AlphaFoldDB" id="A0A6A5CFX1"/>
<dbReference type="InterPro" id="IPR003593">
    <property type="entry name" value="AAA+_ATPase"/>
</dbReference>
<organism evidence="6 7">
    <name type="scientific">Naegleria fowleri</name>
    <name type="common">Brain eating amoeba</name>
    <dbReference type="NCBI Taxonomy" id="5763"/>
    <lineage>
        <taxon>Eukaryota</taxon>
        <taxon>Discoba</taxon>
        <taxon>Heterolobosea</taxon>
        <taxon>Tetramitia</taxon>
        <taxon>Eutetramitia</taxon>
        <taxon>Vahlkampfiidae</taxon>
        <taxon>Naegleria</taxon>
    </lineage>
</organism>
<dbReference type="SUPFAM" id="SSF52540">
    <property type="entry name" value="P-loop containing nucleoside triphosphate hydrolases"/>
    <property type="match status" value="2"/>
</dbReference>
<feature type="domain" description="AAA+ ATPase" evidence="5">
    <location>
        <begin position="291"/>
        <end position="431"/>
    </location>
</feature>
<dbReference type="InterPro" id="IPR003960">
    <property type="entry name" value="ATPase_AAA_CS"/>
</dbReference>
<dbReference type="CDD" id="cd19518">
    <property type="entry name" value="RecA-like_NVL_r1-like"/>
    <property type="match status" value="1"/>
</dbReference>
<dbReference type="OMA" id="MESNSAM"/>
<evidence type="ECO:0000256" key="3">
    <source>
        <dbReference type="ARBA" id="ARBA00022840"/>
    </source>
</evidence>
<dbReference type="VEuPathDB" id="AmoebaDB:NF0000870"/>
<evidence type="ECO:0000256" key="2">
    <source>
        <dbReference type="ARBA" id="ARBA00022741"/>
    </source>
</evidence>
<dbReference type="OrthoDB" id="27435at2759"/>
<feature type="compositionally biased region" description="Low complexity" evidence="4">
    <location>
        <begin position="195"/>
        <end position="222"/>
    </location>
</feature>
<evidence type="ECO:0000256" key="4">
    <source>
        <dbReference type="SAM" id="MobiDB-lite"/>
    </source>
</evidence>
<feature type="compositionally biased region" description="Polar residues" evidence="4">
    <location>
        <begin position="142"/>
        <end position="153"/>
    </location>
</feature>
<dbReference type="VEuPathDB" id="AmoebaDB:NfTy_003030"/>
<dbReference type="GO" id="GO:0016887">
    <property type="term" value="F:ATP hydrolysis activity"/>
    <property type="evidence" value="ECO:0007669"/>
    <property type="project" value="InterPro"/>
</dbReference>
<dbReference type="PANTHER" id="PTHR23077">
    <property type="entry name" value="AAA-FAMILY ATPASE"/>
    <property type="match status" value="1"/>
</dbReference>
<dbReference type="InterPro" id="IPR027417">
    <property type="entry name" value="P-loop_NTPase"/>
</dbReference>
<evidence type="ECO:0000259" key="5">
    <source>
        <dbReference type="SMART" id="SM00382"/>
    </source>
</evidence>
<name>A0A6A5CFX1_NAEFO</name>
<dbReference type="RefSeq" id="XP_044568961.1">
    <property type="nucleotide sequence ID" value="XM_044711169.1"/>
</dbReference>
<feature type="region of interest" description="Disordered" evidence="4">
    <location>
        <begin position="142"/>
        <end position="246"/>
    </location>
</feature>
<dbReference type="Pfam" id="PF17862">
    <property type="entry name" value="AAA_lid_3"/>
    <property type="match status" value="2"/>
</dbReference>
<dbReference type="PANTHER" id="PTHR23077:SF171">
    <property type="entry name" value="NUCLEAR VALOSIN-CONTAINING PROTEIN-LIKE"/>
    <property type="match status" value="1"/>
</dbReference>
<dbReference type="Proteomes" id="UP000444721">
    <property type="component" value="Unassembled WGS sequence"/>
</dbReference>
<dbReference type="PROSITE" id="PS00674">
    <property type="entry name" value="AAA"/>
    <property type="match status" value="1"/>
</dbReference>
<accession>A0A6A5CFX1</accession>
<dbReference type="InterPro" id="IPR050168">
    <property type="entry name" value="AAA_ATPase_domain"/>
</dbReference>
<dbReference type="SMART" id="SM00382">
    <property type="entry name" value="AAA"/>
    <property type="match status" value="2"/>
</dbReference>
<feature type="region of interest" description="Disordered" evidence="4">
    <location>
        <begin position="815"/>
        <end position="836"/>
    </location>
</feature>
<gene>
    <name evidence="6" type="ORF">FDP41_007425</name>
</gene>
<dbReference type="Gene3D" id="1.10.8.60">
    <property type="match status" value="2"/>
</dbReference>
<dbReference type="InterPro" id="IPR003959">
    <property type="entry name" value="ATPase_AAA_core"/>
</dbReference>
<evidence type="ECO:0000313" key="6">
    <source>
        <dbReference type="EMBL" id="KAF0984248.1"/>
    </source>
</evidence>
<feature type="compositionally biased region" description="Polar residues" evidence="4">
    <location>
        <begin position="168"/>
        <end position="177"/>
    </location>
</feature>
<dbReference type="GO" id="GO:0042254">
    <property type="term" value="P:ribosome biogenesis"/>
    <property type="evidence" value="ECO:0007669"/>
    <property type="project" value="TreeGrafter"/>
</dbReference>
<keyword evidence="2" id="KW-0547">Nucleotide-binding</keyword>
<keyword evidence="3" id="KW-0067">ATP-binding</keyword>
<comment type="similarity">
    <text evidence="1">Belongs to the AAA ATPase family.</text>
</comment>
<feature type="compositionally biased region" description="Polar residues" evidence="4">
    <location>
        <begin position="827"/>
        <end position="836"/>
    </location>
</feature>
<dbReference type="Pfam" id="PF00004">
    <property type="entry name" value="AAA"/>
    <property type="match status" value="2"/>
</dbReference>
<dbReference type="Gene3D" id="3.40.50.300">
    <property type="entry name" value="P-loop containing nucleotide triphosphate hydrolases"/>
    <property type="match status" value="2"/>
</dbReference>
<dbReference type="GO" id="GO:0003723">
    <property type="term" value="F:RNA binding"/>
    <property type="evidence" value="ECO:0007669"/>
    <property type="project" value="TreeGrafter"/>
</dbReference>
<feature type="compositionally biased region" description="Low complexity" evidence="4">
    <location>
        <begin position="154"/>
        <end position="167"/>
    </location>
</feature>
<dbReference type="GO" id="GO:1990275">
    <property type="term" value="F:preribosome binding"/>
    <property type="evidence" value="ECO:0007669"/>
    <property type="project" value="TreeGrafter"/>
</dbReference>
<reference evidence="6 7" key="1">
    <citation type="journal article" date="2019" name="Sci. Rep.">
        <title>Nanopore sequencing improves the draft genome of the human pathogenic amoeba Naegleria fowleri.</title>
        <authorList>
            <person name="Liechti N."/>
            <person name="Schurch N."/>
            <person name="Bruggmann R."/>
            <person name="Wittwer M."/>
        </authorList>
    </citation>
    <scope>NUCLEOTIDE SEQUENCE [LARGE SCALE GENOMIC DNA]</scope>
    <source>
        <strain evidence="6 7">ATCC 30894</strain>
    </source>
</reference>
<dbReference type="GO" id="GO:0005524">
    <property type="term" value="F:ATP binding"/>
    <property type="evidence" value="ECO:0007669"/>
    <property type="project" value="UniProtKB-KW"/>
</dbReference>
<dbReference type="GO" id="GO:0005634">
    <property type="term" value="C:nucleus"/>
    <property type="evidence" value="ECO:0007669"/>
    <property type="project" value="TreeGrafter"/>
</dbReference>
<proteinExistence type="inferred from homology"/>
<feature type="domain" description="AAA+ ATPase" evidence="5">
    <location>
        <begin position="580"/>
        <end position="717"/>
    </location>
</feature>
<dbReference type="GeneID" id="68114643"/>
<evidence type="ECO:0000256" key="1">
    <source>
        <dbReference type="ARBA" id="ARBA00006914"/>
    </source>
</evidence>
<keyword evidence="7" id="KW-1185">Reference proteome</keyword>
<dbReference type="CDD" id="cd19530">
    <property type="entry name" value="RecA-like_NVL_r2-like"/>
    <property type="match status" value="1"/>
</dbReference>
<protein>
    <recommendedName>
        <fullName evidence="5">AAA+ ATPase domain-containing protein</fullName>
    </recommendedName>
</protein>
<feature type="region of interest" description="Disordered" evidence="4">
    <location>
        <begin position="1"/>
        <end position="33"/>
    </location>
</feature>
<comment type="caution">
    <text evidence="6">The sequence shown here is derived from an EMBL/GenBank/DDBJ whole genome shotgun (WGS) entry which is preliminary data.</text>
</comment>
<evidence type="ECO:0000313" key="7">
    <source>
        <dbReference type="Proteomes" id="UP000444721"/>
    </source>
</evidence>